<protein>
    <submittedName>
        <fullName evidence="1">Uncharacterized protein</fullName>
    </submittedName>
</protein>
<gene>
    <name evidence="1" type="ORF">Tci_052778</name>
</gene>
<comment type="caution">
    <text evidence="1">The sequence shown here is derived from an EMBL/GenBank/DDBJ whole genome shotgun (WGS) entry which is preliminary data.</text>
</comment>
<dbReference type="AlphaFoldDB" id="A0A6L2N3M0"/>
<reference evidence="1" key="1">
    <citation type="journal article" date="2019" name="Sci. Rep.">
        <title>Draft genome of Tanacetum cinerariifolium, the natural source of mosquito coil.</title>
        <authorList>
            <person name="Yamashiro T."/>
            <person name="Shiraishi A."/>
            <person name="Satake H."/>
            <person name="Nakayama K."/>
        </authorList>
    </citation>
    <scope>NUCLEOTIDE SEQUENCE</scope>
</reference>
<evidence type="ECO:0000313" key="1">
    <source>
        <dbReference type="EMBL" id="GEU80800.1"/>
    </source>
</evidence>
<dbReference type="EMBL" id="BKCJ010008147">
    <property type="protein sequence ID" value="GEU80800.1"/>
    <property type="molecule type" value="Genomic_DNA"/>
</dbReference>
<accession>A0A6L2N3M0</accession>
<organism evidence="1">
    <name type="scientific">Tanacetum cinerariifolium</name>
    <name type="common">Dalmatian daisy</name>
    <name type="synonym">Chrysanthemum cinerariifolium</name>
    <dbReference type="NCBI Taxonomy" id="118510"/>
    <lineage>
        <taxon>Eukaryota</taxon>
        <taxon>Viridiplantae</taxon>
        <taxon>Streptophyta</taxon>
        <taxon>Embryophyta</taxon>
        <taxon>Tracheophyta</taxon>
        <taxon>Spermatophyta</taxon>
        <taxon>Magnoliopsida</taxon>
        <taxon>eudicotyledons</taxon>
        <taxon>Gunneridae</taxon>
        <taxon>Pentapetalae</taxon>
        <taxon>asterids</taxon>
        <taxon>campanulids</taxon>
        <taxon>Asterales</taxon>
        <taxon>Asteraceae</taxon>
        <taxon>Asteroideae</taxon>
        <taxon>Anthemideae</taxon>
        <taxon>Anthemidinae</taxon>
        <taxon>Tanacetum</taxon>
    </lineage>
</organism>
<proteinExistence type="predicted"/>
<sequence length="144" mass="15880">MYGTNALSKFSPDIELILYPFQDKLTSEDKSLDLSAFKLSRLFFSLLSSGSSSCWRSYGAQLHDSNTTAKELVCKSVTPRSLPQDNYSTPVKDYVCESATPRCMPHDLNVSQMETQVEVLVSKEADVGRTKVNGQEAVEALSDG</sequence>
<name>A0A6L2N3M0_TANCI</name>